<dbReference type="GO" id="GO:0030170">
    <property type="term" value="F:pyridoxal phosphate binding"/>
    <property type="evidence" value="ECO:0007669"/>
    <property type="project" value="InterPro"/>
</dbReference>
<evidence type="ECO:0000256" key="4">
    <source>
        <dbReference type="ARBA" id="ARBA00022898"/>
    </source>
</evidence>
<dbReference type="Gene3D" id="3.40.640.10">
    <property type="entry name" value="Type I PLP-dependent aspartate aminotransferase-like (Major domain)"/>
    <property type="match status" value="1"/>
</dbReference>
<evidence type="ECO:0000256" key="7">
    <source>
        <dbReference type="RuleBase" id="RU000382"/>
    </source>
</evidence>
<dbReference type="InterPro" id="IPR015422">
    <property type="entry name" value="PyrdxlP-dep_Trfase_small"/>
</dbReference>
<dbReference type="PANTHER" id="PTHR11999:SF70">
    <property type="entry name" value="MIP05841P"/>
    <property type="match status" value="1"/>
</dbReference>
<dbReference type="PROSITE" id="PS00392">
    <property type="entry name" value="DDC_GAD_HDC_YDC"/>
    <property type="match status" value="1"/>
</dbReference>
<dbReference type="AlphaFoldDB" id="A0A1N6G690"/>
<dbReference type="InterPro" id="IPR021115">
    <property type="entry name" value="Pyridoxal-P_BS"/>
</dbReference>
<protein>
    <submittedName>
        <fullName evidence="8">Glutamate or tyrosine decarboxylase</fullName>
    </submittedName>
</protein>
<dbReference type="InterPro" id="IPR010977">
    <property type="entry name" value="Aromatic_deC"/>
</dbReference>
<evidence type="ECO:0000256" key="2">
    <source>
        <dbReference type="ARBA" id="ARBA00009533"/>
    </source>
</evidence>
<dbReference type="GO" id="GO:0004058">
    <property type="term" value="F:aromatic-L-amino-acid decarboxylase activity"/>
    <property type="evidence" value="ECO:0007669"/>
    <property type="project" value="UniProtKB-ARBA"/>
</dbReference>
<feature type="modified residue" description="N6-(pyridoxal phosphate)lysine" evidence="6">
    <location>
        <position position="332"/>
    </location>
</feature>
<evidence type="ECO:0000313" key="8">
    <source>
        <dbReference type="EMBL" id="SIO03004.1"/>
    </source>
</evidence>
<proteinExistence type="inferred from homology"/>
<organism evidence="8 9">
    <name type="scientific">Agromyces cerinus subsp. cerinus</name>
    <dbReference type="NCBI Taxonomy" id="232089"/>
    <lineage>
        <taxon>Bacteria</taxon>
        <taxon>Bacillati</taxon>
        <taxon>Actinomycetota</taxon>
        <taxon>Actinomycetes</taxon>
        <taxon>Micrococcales</taxon>
        <taxon>Microbacteriaceae</taxon>
        <taxon>Agromyces</taxon>
    </lineage>
</organism>
<name>A0A1N6G690_9MICO</name>
<comment type="similarity">
    <text evidence="2 7">Belongs to the group II decarboxylase family.</text>
</comment>
<gene>
    <name evidence="8" type="ORF">SAMN05443544_2327</name>
</gene>
<dbReference type="InterPro" id="IPR002129">
    <property type="entry name" value="PyrdxlP-dep_de-COase"/>
</dbReference>
<dbReference type="Gene3D" id="3.90.1150.10">
    <property type="entry name" value="Aspartate Aminotransferase, domain 1"/>
    <property type="match status" value="1"/>
</dbReference>
<keyword evidence="5 7" id="KW-0456">Lyase</keyword>
<dbReference type="EMBL" id="FSRJ01000003">
    <property type="protein sequence ID" value="SIO03004.1"/>
    <property type="molecule type" value="Genomic_DNA"/>
</dbReference>
<accession>A0A1N6G690</accession>
<keyword evidence="4 6" id="KW-0663">Pyridoxal phosphate</keyword>
<comment type="cofactor">
    <cofactor evidence="1 6 7">
        <name>pyridoxal 5'-phosphate</name>
        <dbReference type="ChEBI" id="CHEBI:597326"/>
    </cofactor>
</comment>
<sequence>MLSRGPPASGSAEPKGNLRMHRTELDLDANEPRDPATRMHSTSDETSHLVDLVLAYSRRRILSDDTPLDKPVTEAELRRLAGRTIDEQGIGAARALALFEHVLAPACITTDHPQYLSFIPTAPTKAATAFDLVVSASALYGGSWLEGAGAVYAENEVLSWLGREFGLPAGSGGVFVQGGTLGNLSALVAAREHARHRLSDGAADAAVPAPPGGRWKIVCSAEAHSSIASAARVMDVDVVPVTPAGDGMLRGDDVRAALEEHGASVFAVVATAGSTNFGIVDDLASIAELKRDFDFWFHVDGAYGLAGMLSPLARHRFSGVEHADSVIVDPHKWLFAPFDACALIYRDPEQGRRAHTQHAEYLDTLTEGGDWSPSDYAAHLTRRARGLPLWFSLATYGGTAYREAISSSIALAQQIADEIEGRDGLSLVRSPQLSVVVFERDGWTKADYDAWSARLLDEQRAFVTPSSHAGRPNTRFAIVNPNTTFEHLVAILDTMA</sequence>
<dbReference type="Pfam" id="PF00282">
    <property type="entry name" value="Pyridoxal_deC"/>
    <property type="match status" value="1"/>
</dbReference>
<keyword evidence="3" id="KW-0210">Decarboxylase</keyword>
<dbReference type="InterPro" id="IPR015421">
    <property type="entry name" value="PyrdxlP-dep_Trfase_major"/>
</dbReference>
<evidence type="ECO:0000256" key="5">
    <source>
        <dbReference type="ARBA" id="ARBA00023239"/>
    </source>
</evidence>
<dbReference type="InterPro" id="IPR015424">
    <property type="entry name" value="PyrdxlP-dep_Trfase"/>
</dbReference>
<dbReference type="PANTHER" id="PTHR11999">
    <property type="entry name" value="GROUP II PYRIDOXAL-5-PHOSPHATE DECARBOXYLASE"/>
    <property type="match status" value="1"/>
</dbReference>
<dbReference type="STRING" id="232089.SAMN05443544_2327"/>
<dbReference type="GO" id="GO:0019752">
    <property type="term" value="P:carboxylic acid metabolic process"/>
    <property type="evidence" value="ECO:0007669"/>
    <property type="project" value="InterPro"/>
</dbReference>
<dbReference type="Proteomes" id="UP000184699">
    <property type="component" value="Unassembled WGS sequence"/>
</dbReference>
<evidence type="ECO:0000256" key="3">
    <source>
        <dbReference type="ARBA" id="ARBA00022793"/>
    </source>
</evidence>
<evidence type="ECO:0000256" key="1">
    <source>
        <dbReference type="ARBA" id="ARBA00001933"/>
    </source>
</evidence>
<keyword evidence="9" id="KW-1185">Reference proteome</keyword>
<evidence type="ECO:0000256" key="6">
    <source>
        <dbReference type="PIRSR" id="PIRSR602129-50"/>
    </source>
</evidence>
<evidence type="ECO:0000313" key="9">
    <source>
        <dbReference type="Proteomes" id="UP000184699"/>
    </source>
</evidence>
<dbReference type="SUPFAM" id="SSF53383">
    <property type="entry name" value="PLP-dependent transferases"/>
    <property type="match status" value="1"/>
</dbReference>
<reference evidence="9" key="1">
    <citation type="submission" date="2016-11" db="EMBL/GenBank/DDBJ databases">
        <authorList>
            <person name="Varghese N."/>
            <person name="Submissions S."/>
        </authorList>
    </citation>
    <scope>NUCLEOTIDE SEQUENCE [LARGE SCALE GENOMIC DNA]</scope>
    <source>
        <strain evidence="9">DSM 8595</strain>
    </source>
</reference>